<feature type="region of interest" description="Disordered" evidence="2">
    <location>
        <begin position="1"/>
        <end position="23"/>
    </location>
</feature>
<dbReference type="PROSITE" id="PS50103">
    <property type="entry name" value="ZF_C3H1"/>
    <property type="match status" value="1"/>
</dbReference>
<evidence type="ECO:0000313" key="6">
    <source>
        <dbReference type="Proteomes" id="UP000027195"/>
    </source>
</evidence>
<evidence type="ECO:0000313" key="5">
    <source>
        <dbReference type="EMBL" id="KDQ05559.1"/>
    </source>
</evidence>
<evidence type="ECO:0008006" key="7">
    <source>
        <dbReference type="Google" id="ProtNLM"/>
    </source>
</evidence>
<dbReference type="InParanoid" id="A0A067LRD1"/>
<feature type="compositionally biased region" description="Basic and acidic residues" evidence="2">
    <location>
        <begin position="102"/>
        <end position="121"/>
    </location>
</feature>
<feature type="domain" description="CCHC-type" evidence="4">
    <location>
        <begin position="389"/>
        <end position="402"/>
    </location>
</feature>
<feature type="region of interest" description="Disordered" evidence="2">
    <location>
        <begin position="81"/>
        <end position="143"/>
    </location>
</feature>
<keyword evidence="1" id="KW-0863">Zinc-finger</keyword>
<evidence type="ECO:0000256" key="1">
    <source>
        <dbReference type="PROSITE-ProRule" id="PRU00723"/>
    </source>
</evidence>
<feature type="compositionally biased region" description="Polar residues" evidence="2">
    <location>
        <begin position="1"/>
        <end position="18"/>
    </location>
</feature>
<feature type="region of interest" description="Disordered" evidence="2">
    <location>
        <begin position="341"/>
        <end position="371"/>
    </location>
</feature>
<evidence type="ECO:0000256" key="2">
    <source>
        <dbReference type="SAM" id="MobiDB-lite"/>
    </source>
</evidence>
<keyword evidence="1" id="KW-0479">Metal-binding</keyword>
<gene>
    <name evidence="5" type="ORF">BOTBODRAFT_182448</name>
</gene>
<evidence type="ECO:0000259" key="4">
    <source>
        <dbReference type="PROSITE" id="PS50158"/>
    </source>
</evidence>
<dbReference type="Proteomes" id="UP000027195">
    <property type="component" value="Unassembled WGS sequence"/>
</dbReference>
<dbReference type="HOGENOM" id="CLU_041692_1_0_1"/>
<dbReference type="AlphaFoldDB" id="A0A067LRD1"/>
<reference evidence="6" key="1">
    <citation type="journal article" date="2014" name="Proc. Natl. Acad. Sci. U.S.A.">
        <title>Extensive sampling of basidiomycete genomes demonstrates inadequacy of the white-rot/brown-rot paradigm for wood decay fungi.</title>
        <authorList>
            <person name="Riley R."/>
            <person name="Salamov A.A."/>
            <person name="Brown D.W."/>
            <person name="Nagy L.G."/>
            <person name="Floudas D."/>
            <person name="Held B.W."/>
            <person name="Levasseur A."/>
            <person name="Lombard V."/>
            <person name="Morin E."/>
            <person name="Otillar R."/>
            <person name="Lindquist E.A."/>
            <person name="Sun H."/>
            <person name="LaButti K.M."/>
            <person name="Schmutz J."/>
            <person name="Jabbour D."/>
            <person name="Luo H."/>
            <person name="Baker S.E."/>
            <person name="Pisabarro A.G."/>
            <person name="Walton J.D."/>
            <person name="Blanchette R.A."/>
            <person name="Henrissat B."/>
            <person name="Martin F."/>
            <person name="Cullen D."/>
            <person name="Hibbett D.S."/>
            <person name="Grigoriev I.V."/>
        </authorList>
    </citation>
    <scope>NUCLEOTIDE SEQUENCE [LARGE SCALE GENOMIC DNA]</scope>
    <source>
        <strain evidence="6">FD-172 SS1</strain>
    </source>
</reference>
<keyword evidence="1" id="KW-0862">Zinc</keyword>
<accession>A0A067LRD1</accession>
<organism evidence="5 6">
    <name type="scientific">Botryobasidium botryosum (strain FD-172 SS1)</name>
    <dbReference type="NCBI Taxonomy" id="930990"/>
    <lineage>
        <taxon>Eukaryota</taxon>
        <taxon>Fungi</taxon>
        <taxon>Dikarya</taxon>
        <taxon>Basidiomycota</taxon>
        <taxon>Agaricomycotina</taxon>
        <taxon>Agaricomycetes</taxon>
        <taxon>Cantharellales</taxon>
        <taxon>Botryobasidiaceae</taxon>
        <taxon>Botryobasidium</taxon>
    </lineage>
</organism>
<dbReference type="InterPro" id="IPR001878">
    <property type="entry name" value="Znf_CCHC"/>
</dbReference>
<proteinExistence type="predicted"/>
<dbReference type="STRING" id="930990.A0A067LRD1"/>
<dbReference type="PROSITE" id="PS50158">
    <property type="entry name" value="ZF_CCHC"/>
    <property type="match status" value="1"/>
</dbReference>
<dbReference type="GO" id="GO:0003676">
    <property type="term" value="F:nucleic acid binding"/>
    <property type="evidence" value="ECO:0007669"/>
    <property type="project" value="InterPro"/>
</dbReference>
<feature type="domain" description="C3H1-type" evidence="3">
    <location>
        <begin position="362"/>
        <end position="390"/>
    </location>
</feature>
<feature type="zinc finger region" description="C3H1-type" evidence="1">
    <location>
        <begin position="362"/>
        <end position="390"/>
    </location>
</feature>
<dbReference type="InterPro" id="IPR000571">
    <property type="entry name" value="Znf_CCCH"/>
</dbReference>
<name>A0A067LRD1_BOTB1</name>
<dbReference type="EMBL" id="KL198252">
    <property type="protein sequence ID" value="KDQ05559.1"/>
    <property type="molecule type" value="Genomic_DNA"/>
</dbReference>
<dbReference type="OrthoDB" id="2355984at2759"/>
<keyword evidence="6" id="KW-1185">Reference proteome</keyword>
<dbReference type="GO" id="GO:0008270">
    <property type="term" value="F:zinc ion binding"/>
    <property type="evidence" value="ECO:0007669"/>
    <property type="project" value="UniProtKB-KW"/>
</dbReference>
<protein>
    <recommendedName>
        <fullName evidence="7">C3H1-type domain-containing protein</fullName>
    </recommendedName>
</protein>
<sequence>MTDEASNQPQGQQTTEGEFNTPPEVEKCLAIIGKFREGTFSKAQAISLIYSVLPREGSTTEAFLSALGEYISQLDNIESQRGAAARRGPPNLDGTDVTRQGRAGDEIDRDHRDPSPEREEVPLGPNKRRRSPTPEVDSEPSPLKRKVDVGLLPWYKPDPTPSESPSDVEKTRLLIANYTRDLKQVKLDLLNSAYCPPFPDSEWSNVLSGKFIELDRVLSGMYSIDPDDRESHSFGAYTITSGTTKPAKQVAEHGQWINAWTRAAQAILFAFPHRAEELQTYQEHINDLFAALPRSMHPNVISYDRAVRVQAATRRDVALSDTASFAHLHLLWIQTQGAASRAQERSSGSSRDGSGQVGGGGNKRRNPCKRWNDGRCTNDATTCKYMHVCAKCRRGGHVARKCSDKKPE</sequence>
<evidence type="ECO:0000259" key="3">
    <source>
        <dbReference type="PROSITE" id="PS50103"/>
    </source>
</evidence>